<dbReference type="RefSeq" id="WP_109812175.1">
    <property type="nucleotide sequence ID" value="NZ_QGKU01000039.1"/>
</dbReference>
<keyword evidence="2" id="KW-0808">Transferase</keyword>
<feature type="domain" description="N-acetyltransferase" evidence="1">
    <location>
        <begin position="3"/>
        <end position="162"/>
    </location>
</feature>
<dbReference type="Gene3D" id="3.40.630.30">
    <property type="match status" value="1"/>
</dbReference>
<evidence type="ECO:0000313" key="2">
    <source>
        <dbReference type="EMBL" id="PWR02222.1"/>
    </source>
</evidence>
<dbReference type="InterPro" id="IPR052742">
    <property type="entry name" value="Mito_N-acetyltransferase"/>
</dbReference>
<dbReference type="AlphaFoldDB" id="A0A2V2LAI1"/>
<organism evidence="2 3">
    <name type="scientific">Meridianimarinicoccus roseus</name>
    <dbReference type="NCBI Taxonomy" id="2072018"/>
    <lineage>
        <taxon>Bacteria</taxon>
        <taxon>Pseudomonadati</taxon>
        <taxon>Pseudomonadota</taxon>
        <taxon>Alphaproteobacteria</taxon>
        <taxon>Rhodobacterales</taxon>
        <taxon>Paracoccaceae</taxon>
        <taxon>Meridianimarinicoccus</taxon>
    </lineage>
</organism>
<evidence type="ECO:0000313" key="3">
    <source>
        <dbReference type="Proteomes" id="UP000245680"/>
    </source>
</evidence>
<dbReference type="InterPro" id="IPR000182">
    <property type="entry name" value="GNAT_dom"/>
</dbReference>
<reference evidence="2 3" key="1">
    <citation type="submission" date="2018-05" db="EMBL/GenBank/DDBJ databases">
        <title>Rhodobacteraceae gen. nov., sp. nov. isolated from sea water.</title>
        <authorList>
            <person name="Ren Y."/>
        </authorList>
    </citation>
    <scope>NUCLEOTIDE SEQUENCE [LARGE SCALE GENOMIC DNA]</scope>
    <source>
        <strain evidence="2 3">TG-679</strain>
    </source>
</reference>
<gene>
    <name evidence="2" type="ORF">DKT77_13245</name>
</gene>
<dbReference type="Pfam" id="PF00583">
    <property type="entry name" value="Acetyltransf_1"/>
    <property type="match status" value="1"/>
</dbReference>
<dbReference type="InterPro" id="IPR016181">
    <property type="entry name" value="Acyl_CoA_acyltransferase"/>
</dbReference>
<dbReference type="GO" id="GO:0016747">
    <property type="term" value="F:acyltransferase activity, transferring groups other than amino-acyl groups"/>
    <property type="evidence" value="ECO:0007669"/>
    <property type="project" value="InterPro"/>
</dbReference>
<proteinExistence type="predicted"/>
<dbReference type="PANTHER" id="PTHR43138">
    <property type="entry name" value="ACETYLTRANSFERASE, GNAT FAMILY"/>
    <property type="match status" value="1"/>
</dbReference>
<sequence length="170" mass="18395">MTVAIRPFAPGDEAPLWAMLEPAFRAGDTYTVDPGISRDDALAFWCAPEKRVFIAQAEGPVGTYYLKPNQSGGGAHVCNCGFVTHPQAREQGVAQAMLDHALDTARAAGFRAMQFNFVVATNTGAIRIWQRNGFETVGRLPGAFRHPAEGYVDALVMYRSLVLGITPGPR</sequence>
<dbReference type="PANTHER" id="PTHR43138:SF1">
    <property type="entry name" value="N-ACETYLTRANSFERASE ACA1"/>
    <property type="match status" value="1"/>
</dbReference>
<name>A0A2V2LAI1_9RHOB</name>
<dbReference type="EMBL" id="QGKU01000039">
    <property type="protein sequence ID" value="PWR02222.1"/>
    <property type="molecule type" value="Genomic_DNA"/>
</dbReference>
<keyword evidence="3" id="KW-1185">Reference proteome</keyword>
<dbReference type="OrthoDB" id="9788300at2"/>
<comment type="caution">
    <text evidence="2">The sequence shown here is derived from an EMBL/GenBank/DDBJ whole genome shotgun (WGS) entry which is preliminary data.</text>
</comment>
<dbReference type="PROSITE" id="PS51186">
    <property type="entry name" value="GNAT"/>
    <property type="match status" value="1"/>
</dbReference>
<protein>
    <submittedName>
        <fullName evidence="2">GNAT family N-acetyltransferase</fullName>
    </submittedName>
</protein>
<dbReference type="Proteomes" id="UP000245680">
    <property type="component" value="Unassembled WGS sequence"/>
</dbReference>
<dbReference type="SUPFAM" id="SSF55729">
    <property type="entry name" value="Acyl-CoA N-acyltransferases (Nat)"/>
    <property type="match status" value="1"/>
</dbReference>
<dbReference type="CDD" id="cd04301">
    <property type="entry name" value="NAT_SF"/>
    <property type="match status" value="1"/>
</dbReference>
<evidence type="ECO:0000259" key="1">
    <source>
        <dbReference type="PROSITE" id="PS51186"/>
    </source>
</evidence>
<accession>A0A2V2LAI1</accession>